<evidence type="ECO:0000256" key="2">
    <source>
        <dbReference type="ARBA" id="ARBA00001933"/>
    </source>
</evidence>
<dbReference type="FunFam" id="3.90.1150.10:FF:000003">
    <property type="entry name" value="Serine hydroxymethyltransferase"/>
    <property type="match status" value="1"/>
</dbReference>
<gene>
    <name evidence="13" type="primary">glyA</name>
    <name evidence="16" type="ORF">ME7_00432</name>
</gene>
<evidence type="ECO:0000256" key="9">
    <source>
        <dbReference type="ARBA" id="ARBA00022679"/>
    </source>
</evidence>
<dbReference type="FunFam" id="3.40.640.10:FF:000001">
    <property type="entry name" value="Serine hydroxymethyltransferase"/>
    <property type="match status" value="1"/>
</dbReference>
<comment type="caution">
    <text evidence="16">The sequence shown here is derived from an EMBL/GenBank/DDBJ whole genome shotgun (WGS) entry which is preliminary data.</text>
</comment>
<comment type="function">
    <text evidence="13">Catalyzes the reversible interconversion of serine and glycine with tetrahydrofolate (THF) serving as the one-carbon carrier. This reaction serves as the major source of one-carbon groups required for the biosynthesis of purines, thymidylate, methionine, and other important biomolecules. Also exhibits THF-independent aldolase activity toward beta-hydroxyamino acids, producing glycine and aldehydes, via a retro-aldol mechanism.</text>
</comment>
<evidence type="ECO:0000313" key="17">
    <source>
        <dbReference type="Proteomes" id="UP000008748"/>
    </source>
</evidence>
<comment type="pathway">
    <text evidence="13">Amino-acid biosynthesis; glycine biosynthesis; glycine from L-serine: step 1/1.</text>
</comment>
<dbReference type="Proteomes" id="UP000008748">
    <property type="component" value="Unassembled WGS sequence"/>
</dbReference>
<evidence type="ECO:0000256" key="1">
    <source>
        <dbReference type="ARBA" id="ARBA00001528"/>
    </source>
</evidence>
<evidence type="ECO:0000256" key="10">
    <source>
        <dbReference type="ARBA" id="ARBA00022898"/>
    </source>
</evidence>
<dbReference type="GO" id="GO:0035999">
    <property type="term" value="P:tetrahydrofolate interconversion"/>
    <property type="evidence" value="ECO:0007669"/>
    <property type="project" value="UniProtKB-UniRule"/>
</dbReference>
<dbReference type="EMBL" id="AIMC01000003">
    <property type="protein sequence ID" value="EJF77548.1"/>
    <property type="molecule type" value="Genomic_DNA"/>
</dbReference>
<evidence type="ECO:0000256" key="6">
    <source>
        <dbReference type="ARBA" id="ARBA00022490"/>
    </source>
</evidence>
<dbReference type="CDD" id="cd00378">
    <property type="entry name" value="SHMT"/>
    <property type="match status" value="1"/>
</dbReference>
<evidence type="ECO:0000259" key="15">
    <source>
        <dbReference type="Pfam" id="PF00464"/>
    </source>
</evidence>
<dbReference type="GO" id="GO:0019264">
    <property type="term" value="P:glycine biosynthetic process from serine"/>
    <property type="evidence" value="ECO:0007669"/>
    <property type="project" value="UniProtKB-UniRule"/>
</dbReference>
<dbReference type="HAMAP" id="MF_00051">
    <property type="entry name" value="SHMT"/>
    <property type="match status" value="1"/>
</dbReference>
<dbReference type="SUPFAM" id="SSF53383">
    <property type="entry name" value="PLP-dependent transferases"/>
    <property type="match status" value="1"/>
</dbReference>
<dbReference type="HOGENOM" id="CLU_022477_2_1_5"/>
<comment type="subcellular location">
    <subcellularLocation>
        <location evidence="3 13">Cytoplasm</location>
    </subcellularLocation>
</comment>
<dbReference type="InterPro" id="IPR049943">
    <property type="entry name" value="Ser_HO-MeTrfase-like"/>
</dbReference>
<evidence type="ECO:0000256" key="13">
    <source>
        <dbReference type="HAMAP-Rule" id="MF_00051"/>
    </source>
</evidence>
<sequence length="437" mass="47621">MTQQGNDIQKRFFNDDLQTIDAAIFDAIKGEFERQQHEIELIASENIVSRAVLEAQGSVLTNKYAEGYPRKRYYGGCQFVDVVEDLAIERAKQLFGAAFANVQSHSGSQMNQAVFLALLQPGDTFMGLDLNAGGHLTHGSSVNMSGKWFDVVSYGVRQEDQIIDMEEVKRLAKERKPKLIIAGGSSYPRLWDWKRFREIADEVGAYFLVDMSHIAGLVAGGVHPSPVPHAHIVTTTTHKSLRGPRGGLILTNDEALSRKINSAIFPGLQGGPLMHVIAAKAVAFAEALQPSFKSYSAHVVANAKILAKTLQSNGFNIVSGGTDNHLLLVDLRSKNITGKRAELALGRAHITCNKNGIPFDPESPSITSGIRLGSPAATTRGFAEKEFIQVGELISEVLEALRTASSDEDNSAVEMAVKKKVKDITNQFPLYPYLSAC</sequence>
<dbReference type="UniPathway" id="UPA00288">
    <property type="reaction ID" value="UER01023"/>
</dbReference>
<dbReference type="GO" id="GO:0008168">
    <property type="term" value="F:methyltransferase activity"/>
    <property type="evidence" value="ECO:0007669"/>
    <property type="project" value="UniProtKB-KW"/>
</dbReference>
<comment type="catalytic activity">
    <reaction evidence="1 13">
        <text>(6R)-5,10-methylene-5,6,7,8-tetrahydrofolate + glycine + H2O = (6S)-5,6,7,8-tetrahydrofolate + L-serine</text>
        <dbReference type="Rhea" id="RHEA:15481"/>
        <dbReference type="ChEBI" id="CHEBI:15377"/>
        <dbReference type="ChEBI" id="CHEBI:15636"/>
        <dbReference type="ChEBI" id="CHEBI:33384"/>
        <dbReference type="ChEBI" id="CHEBI:57305"/>
        <dbReference type="ChEBI" id="CHEBI:57453"/>
        <dbReference type="EC" id="2.1.2.1"/>
    </reaction>
</comment>
<dbReference type="EC" id="2.1.2.1" evidence="13"/>
<keyword evidence="8 13" id="KW-0028">Amino-acid biosynthesis</keyword>
<dbReference type="Gene3D" id="3.40.640.10">
    <property type="entry name" value="Type I PLP-dependent aspartate aminotransferase-like (Major domain)"/>
    <property type="match status" value="1"/>
</dbReference>
<name>J0YRY7_9HYPH</name>
<feature type="binding site" evidence="13">
    <location>
        <begin position="134"/>
        <end position="136"/>
    </location>
    <ligand>
        <name>(6S)-5,6,7,8-tetrahydrofolate</name>
        <dbReference type="ChEBI" id="CHEBI:57453"/>
    </ligand>
</feature>
<keyword evidence="10 13" id="KW-0663">Pyridoxal phosphate</keyword>
<feature type="site" description="Plays an important role in substrate specificity" evidence="13">
    <location>
        <position position="238"/>
    </location>
</feature>
<dbReference type="GO" id="GO:0004372">
    <property type="term" value="F:glycine hydroxymethyltransferase activity"/>
    <property type="evidence" value="ECO:0007669"/>
    <property type="project" value="UniProtKB-UniRule"/>
</dbReference>
<organism evidence="16 17">
    <name type="scientific">Bartonella birtlesii LL-WM9</name>
    <dbReference type="NCBI Taxonomy" id="1094552"/>
    <lineage>
        <taxon>Bacteria</taxon>
        <taxon>Pseudomonadati</taxon>
        <taxon>Pseudomonadota</taxon>
        <taxon>Alphaproteobacteria</taxon>
        <taxon>Hyphomicrobiales</taxon>
        <taxon>Bartonellaceae</taxon>
        <taxon>Bartonella</taxon>
    </lineage>
</organism>
<protein>
    <recommendedName>
        <fullName evidence="13">Serine hydroxymethyltransferase</fullName>
        <shortName evidence="13">SHMT</shortName>
        <shortName evidence="13">Serine methylase</shortName>
        <ecNumber evidence="13">2.1.2.1</ecNumber>
    </recommendedName>
</protein>
<feature type="modified residue" description="N6-(pyridoxal phosphate)lysine" evidence="13 14">
    <location>
        <position position="239"/>
    </location>
</feature>
<evidence type="ECO:0000256" key="12">
    <source>
        <dbReference type="ARBA" id="ARBA00057572"/>
    </source>
</evidence>
<dbReference type="PANTHER" id="PTHR11680">
    <property type="entry name" value="SERINE HYDROXYMETHYLTRANSFERASE"/>
    <property type="match status" value="1"/>
</dbReference>
<feature type="domain" description="Serine hydroxymethyltransferase-like" evidence="15">
    <location>
        <begin position="17"/>
        <end position="394"/>
    </location>
</feature>
<keyword evidence="7 13" id="KW-0554">One-carbon metabolism</keyword>
<comment type="caution">
    <text evidence="13">Lacks conserved residue(s) required for the propagation of feature annotation.</text>
</comment>
<accession>J0YRY7</accession>
<dbReference type="InterPro" id="IPR015424">
    <property type="entry name" value="PyrdxlP-dep_Trfase"/>
</dbReference>
<dbReference type="InterPro" id="IPR015422">
    <property type="entry name" value="PyrdxlP-dep_Trfase_small"/>
</dbReference>
<dbReference type="AlphaFoldDB" id="J0YRY7"/>
<evidence type="ECO:0000313" key="16">
    <source>
        <dbReference type="EMBL" id="EJF77548.1"/>
    </source>
</evidence>
<dbReference type="RefSeq" id="WP_006589363.1">
    <property type="nucleotide sequence ID" value="NZ_JH725076.1"/>
</dbReference>
<evidence type="ECO:0000256" key="3">
    <source>
        <dbReference type="ARBA" id="ARBA00004496"/>
    </source>
</evidence>
<dbReference type="InterPro" id="IPR039429">
    <property type="entry name" value="SHMT-like_dom"/>
</dbReference>
<evidence type="ECO:0000256" key="4">
    <source>
        <dbReference type="ARBA" id="ARBA00006376"/>
    </source>
</evidence>
<evidence type="ECO:0000256" key="11">
    <source>
        <dbReference type="ARBA" id="ARBA00051216"/>
    </source>
</evidence>
<comment type="subunit">
    <text evidence="5 13">Homodimer.</text>
</comment>
<dbReference type="PROSITE" id="PS00096">
    <property type="entry name" value="SHMT"/>
    <property type="match status" value="1"/>
</dbReference>
<dbReference type="NCBIfam" id="NF000586">
    <property type="entry name" value="PRK00011.1"/>
    <property type="match status" value="1"/>
</dbReference>
<keyword evidence="6 13" id="KW-0963">Cytoplasm</keyword>
<proteinExistence type="inferred from homology"/>
<dbReference type="Pfam" id="PF00464">
    <property type="entry name" value="SHMT"/>
    <property type="match status" value="1"/>
</dbReference>
<comment type="cofactor">
    <cofactor evidence="2 13 14">
        <name>pyridoxal 5'-phosphate</name>
        <dbReference type="ChEBI" id="CHEBI:597326"/>
    </cofactor>
</comment>
<dbReference type="PIRSF" id="PIRSF000412">
    <property type="entry name" value="SHMT"/>
    <property type="match status" value="1"/>
</dbReference>
<dbReference type="InterPro" id="IPR015421">
    <property type="entry name" value="PyrdxlP-dep_Trfase_major"/>
</dbReference>
<comment type="similarity">
    <text evidence="4 13">Belongs to the SHMT family.</text>
</comment>
<keyword evidence="16" id="KW-0489">Methyltransferase</keyword>
<feature type="binding site" evidence="13">
    <location>
        <position position="130"/>
    </location>
    <ligand>
        <name>(6S)-5,6,7,8-tetrahydrofolate</name>
        <dbReference type="ChEBI" id="CHEBI:57453"/>
    </ligand>
</feature>
<reference evidence="16 17" key="1">
    <citation type="submission" date="2012-03" db="EMBL/GenBank/DDBJ databases">
        <title>The Genome Sequence of Bartonella birtlesii LL-WM9.</title>
        <authorList>
            <consortium name="The Broad Institute Genome Sequencing Platform"/>
            <consortium name="The Broad Institute Genome Sequencing Center for Infectious Disease"/>
            <person name="Feldgarden M."/>
            <person name="Kirby J."/>
            <person name="Kosoy M."/>
            <person name="Birtles R."/>
            <person name="Probert W.S."/>
            <person name="Chiaraviglio L."/>
            <person name="Young S.K."/>
            <person name="Zeng Q."/>
            <person name="Gargeya S."/>
            <person name="Fitzgerald M."/>
            <person name="Haas B."/>
            <person name="Abouelleil A."/>
            <person name="Alvarado L."/>
            <person name="Arachchi H.M."/>
            <person name="Berlin A."/>
            <person name="Chapman S.B."/>
            <person name="Gearin G."/>
            <person name="Goldberg J."/>
            <person name="Griggs A."/>
            <person name="Gujja S."/>
            <person name="Hansen M."/>
            <person name="Heiman D."/>
            <person name="Howarth C."/>
            <person name="Larimer J."/>
            <person name="Lui A."/>
            <person name="MacDonald P.J.P."/>
            <person name="McCowen C."/>
            <person name="Montmayeur A."/>
            <person name="Murphy C."/>
            <person name="Neiman D."/>
            <person name="Pearson M."/>
            <person name="Priest M."/>
            <person name="Roberts A."/>
            <person name="Saif S."/>
            <person name="Shea T."/>
            <person name="Sisk P."/>
            <person name="Stolte C."/>
            <person name="Sykes S."/>
            <person name="Wortman J."/>
            <person name="Nusbaum C."/>
            <person name="Birren B."/>
        </authorList>
    </citation>
    <scope>NUCLEOTIDE SEQUENCE [LARGE SCALE GENOMIC DNA]</scope>
    <source>
        <strain evidence="16 17">LL-WM9</strain>
    </source>
</reference>
<feature type="binding site" evidence="13">
    <location>
        <position position="254"/>
    </location>
    <ligand>
        <name>(6S)-5,6,7,8-tetrahydrofolate</name>
        <dbReference type="ChEBI" id="CHEBI:57453"/>
    </ligand>
</feature>
<evidence type="ECO:0000256" key="7">
    <source>
        <dbReference type="ARBA" id="ARBA00022563"/>
    </source>
</evidence>
<dbReference type="Gene3D" id="3.90.1150.10">
    <property type="entry name" value="Aspartate Aminotransferase, domain 1"/>
    <property type="match status" value="1"/>
</dbReference>
<dbReference type="GO" id="GO:0030170">
    <property type="term" value="F:pyridoxal phosphate binding"/>
    <property type="evidence" value="ECO:0007669"/>
    <property type="project" value="UniProtKB-UniRule"/>
</dbReference>
<dbReference type="PANTHER" id="PTHR11680:SF35">
    <property type="entry name" value="SERINE HYDROXYMETHYLTRANSFERASE 1"/>
    <property type="match status" value="1"/>
</dbReference>
<keyword evidence="9 13" id="KW-0808">Transferase</keyword>
<dbReference type="InterPro" id="IPR001085">
    <property type="entry name" value="Ser_HO-MeTrfase"/>
</dbReference>
<evidence type="ECO:0000256" key="14">
    <source>
        <dbReference type="PIRSR" id="PIRSR000412-50"/>
    </source>
</evidence>
<dbReference type="GO" id="GO:0050413">
    <property type="term" value="F:D-alanine 2-hydroxymethyltransferase activity"/>
    <property type="evidence" value="ECO:0007669"/>
    <property type="project" value="UniProtKB-EC"/>
</dbReference>
<evidence type="ECO:0000256" key="5">
    <source>
        <dbReference type="ARBA" id="ARBA00011738"/>
    </source>
</evidence>
<comment type="catalytic activity">
    <reaction evidence="11">
        <text>(6R)-5,10-methylene-5,6,7,8-tetrahydrofolate + D-alanine + H2O = 2-methylserine + (6S)-5,6,7,8-tetrahydrofolate</text>
        <dbReference type="Rhea" id="RHEA:10064"/>
        <dbReference type="ChEBI" id="CHEBI:15377"/>
        <dbReference type="ChEBI" id="CHEBI:15636"/>
        <dbReference type="ChEBI" id="CHEBI:57416"/>
        <dbReference type="ChEBI" id="CHEBI:57453"/>
        <dbReference type="ChEBI" id="CHEBI:58275"/>
        <dbReference type="EC" id="2.1.2.7"/>
    </reaction>
</comment>
<dbReference type="GO" id="GO:0005829">
    <property type="term" value="C:cytosol"/>
    <property type="evidence" value="ECO:0007669"/>
    <property type="project" value="TreeGrafter"/>
</dbReference>
<dbReference type="InterPro" id="IPR019798">
    <property type="entry name" value="Ser_HO-MeTrfase_PLP_BS"/>
</dbReference>
<comment type="function">
    <text evidence="12">Catalyzes the reversible interconversion of alpha-methyl-L-serine to D-alanine with tetrahydrofolate (THF) serving as the one-carbon carrier. Cannot use alpha-methyl-D-serine, L-serine, D-serine or L-alanine.</text>
</comment>
<comment type="pathway">
    <text evidence="13">One-carbon metabolism; tetrahydrofolate interconversion.</text>
</comment>
<keyword evidence="17" id="KW-1185">Reference proteome</keyword>
<dbReference type="UniPathway" id="UPA00193"/>
<dbReference type="PATRIC" id="fig|1094552.3.peg.446"/>
<evidence type="ECO:0000256" key="8">
    <source>
        <dbReference type="ARBA" id="ARBA00022605"/>
    </source>
</evidence>
<dbReference type="GO" id="GO:0032259">
    <property type="term" value="P:methylation"/>
    <property type="evidence" value="ECO:0007669"/>
    <property type="project" value="UniProtKB-KW"/>
</dbReference>